<proteinExistence type="predicted"/>
<evidence type="ECO:0000256" key="1">
    <source>
        <dbReference type="SAM" id="Phobius"/>
    </source>
</evidence>
<keyword evidence="3" id="KW-1185">Reference proteome</keyword>
<sequence length="98" mass="11408">MLPENLYKRRRAHDNTPPQLLLIVTNCVVLAVLVSLFANCDRISNFFWGALGVLALYNAYTIRRNRELYNRLNTIVYVVSIIGMVVMFYFINKQPHNC</sequence>
<dbReference type="EMBL" id="SOZE01000023">
    <property type="protein sequence ID" value="TFF35195.1"/>
    <property type="molecule type" value="Genomic_DNA"/>
</dbReference>
<dbReference type="AlphaFoldDB" id="A0A4Y8S9A5"/>
<dbReference type="OrthoDB" id="798550at2"/>
<gene>
    <name evidence="2" type="ORF">E2R66_19720</name>
</gene>
<feature type="transmembrane region" description="Helical" evidence="1">
    <location>
        <begin position="20"/>
        <end position="37"/>
    </location>
</feature>
<dbReference type="Proteomes" id="UP000297540">
    <property type="component" value="Unassembled WGS sequence"/>
</dbReference>
<protein>
    <submittedName>
        <fullName evidence="2">Uncharacterized protein</fullName>
    </submittedName>
</protein>
<comment type="caution">
    <text evidence="2">The sequence shown here is derived from an EMBL/GenBank/DDBJ whole genome shotgun (WGS) entry which is preliminary data.</text>
</comment>
<evidence type="ECO:0000313" key="2">
    <source>
        <dbReference type="EMBL" id="TFF35195.1"/>
    </source>
</evidence>
<feature type="transmembrane region" description="Helical" evidence="1">
    <location>
        <begin position="43"/>
        <end position="60"/>
    </location>
</feature>
<keyword evidence="1" id="KW-1133">Transmembrane helix</keyword>
<reference evidence="2 3" key="1">
    <citation type="journal article" date="2017" name="Int. J. Syst. Evol. Microbiol.">
        <title>Mucilaginibacterpsychrotolerans sp. nov., isolated from peatlands.</title>
        <authorList>
            <person name="Deng Y."/>
            <person name="Shen L."/>
            <person name="Xu B."/>
            <person name="Liu Y."/>
            <person name="Gu Z."/>
            <person name="Liu H."/>
            <person name="Zhou Y."/>
        </authorList>
    </citation>
    <scope>NUCLEOTIDE SEQUENCE [LARGE SCALE GENOMIC DNA]</scope>
    <source>
        <strain evidence="2 3">NH7-4</strain>
    </source>
</reference>
<dbReference type="RefSeq" id="WP_133233753.1">
    <property type="nucleotide sequence ID" value="NZ_SOZE01000023.1"/>
</dbReference>
<keyword evidence="1" id="KW-0472">Membrane</keyword>
<accession>A0A4Y8S9A5</accession>
<keyword evidence="1" id="KW-0812">Transmembrane</keyword>
<feature type="transmembrane region" description="Helical" evidence="1">
    <location>
        <begin position="72"/>
        <end position="91"/>
    </location>
</feature>
<evidence type="ECO:0000313" key="3">
    <source>
        <dbReference type="Proteomes" id="UP000297540"/>
    </source>
</evidence>
<name>A0A4Y8S9A5_9SPHI</name>
<organism evidence="2 3">
    <name type="scientific">Mucilaginibacter psychrotolerans</name>
    <dbReference type="NCBI Taxonomy" id="1524096"/>
    <lineage>
        <taxon>Bacteria</taxon>
        <taxon>Pseudomonadati</taxon>
        <taxon>Bacteroidota</taxon>
        <taxon>Sphingobacteriia</taxon>
        <taxon>Sphingobacteriales</taxon>
        <taxon>Sphingobacteriaceae</taxon>
        <taxon>Mucilaginibacter</taxon>
    </lineage>
</organism>